<dbReference type="PANTHER" id="PTHR10353">
    <property type="entry name" value="GLYCOSYL HYDROLASE"/>
    <property type="match status" value="1"/>
</dbReference>
<comment type="similarity">
    <text evidence="1 4">Belongs to the glycosyl hydrolase 1 family.</text>
</comment>
<evidence type="ECO:0000256" key="1">
    <source>
        <dbReference type="ARBA" id="ARBA00010838"/>
    </source>
</evidence>
<dbReference type="PRINTS" id="PR00131">
    <property type="entry name" value="GLHYDRLASE1"/>
</dbReference>
<proteinExistence type="inferred from homology"/>
<keyword evidence="6" id="KW-1185">Reference proteome</keyword>
<dbReference type="GO" id="GO:0008422">
    <property type="term" value="F:beta-glucosidase activity"/>
    <property type="evidence" value="ECO:0007669"/>
    <property type="project" value="TreeGrafter"/>
</dbReference>
<sequence length="437" mass="51322">MYDVFSLPPIHFPDHFVWGSATAGHQIEGDNIHSQAWYKEQLPEFYQEDPNRAVRAPSGKACDHYRLYRQDVELIAALGHRAYRMSIEWSRIEPEEGRWDHEALAHYRDLLERLVDRDIQVFVTLHHFTHPLWFDRLGGFAKADNRRFFERYLAFLLPRISAYVSGWNVINEFNQWGGLTAGPEVAALKFNMLRVHALGYRLIKTHSTAPVSSAHAFIHWFPRRFHDDLDRRMTGLADFVTNEFFFHALRTGELVHPGVDAEYAPEVKGALDCWCVNYYTRHMVDARQAGLDGRRFRHKELKMIPMRFYLEEMYPEGLIANLERLRDYPVYITENGCACDDDRFRIVYLALHLSALHEAMERGVDARGYFYWSLMDNYEWTSFVPRFGLVAVDFQTFERTPKPSALFYRQVIRDNGFDGETIRAFLDALPTLERHGR</sequence>
<dbReference type="SUPFAM" id="SSF51445">
    <property type="entry name" value="(Trans)glycosidases"/>
    <property type="match status" value="1"/>
</dbReference>
<protein>
    <submittedName>
        <fullName evidence="5">Glycoside hydrolase family 1</fullName>
    </submittedName>
</protein>
<dbReference type="Pfam" id="PF00232">
    <property type="entry name" value="Glyco_hydro_1"/>
    <property type="match status" value="1"/>
</dbReference>
<dbReference type="PANTHER" id="PTHR10353:SF209">
    <property type="entry name" value="GALACTOLIPID GALACTOSYLTRANSFERASE SFR2, CHLOROPLASTIC"/>
    <property type="match status" value="1"/>
</dbReference>
<evidence type="ECO:0000313" key="5">
    <source>
        <dbReference type="EMBL" id="ADW18818.1"/>
    </source>
</evidence>
<evidence type="ECO:0000313" key="6">
    <source>
        <dbReference type="Proteomes" id="UP000006365"/>
    </source>
</evidence>
<keyword evidence="3" id="KW-0326">Glycosidase</keyword>
<gene>
    <name evidence="5" type="ordered locus">Despr_2682</name>
</gene>
<evidence type="ECO:0000256" key="2">
    <source>
        <dbReference type="ARBA" id="ARBA00022801"/>
    </source>
</evidence>
<dbReference type="RefSeq" id="WP_015725344.1">
    <property type="nucleotide sequence ID" value="NC_014972.1"/>
</dbReference>
<evidence type="ECO:0000256" key="4">
    <source>
        <dbReference type="RuleBase" id="RU003690"/>
    </source>
</evidence>
<reference evidence="5 6" key="1">
    <citation type="journal article" date="2011" name="Stand. Genomic Sci.">
        <title>Complete genome sequence of Desulfobulbus propionicus type strain (1pr3).</title>
        <authorList>
            <person name="Pagani I."/>
            <person name="Lapidus A."/>
            <person name="Nolan M."/>
            <person name="Lucas S."/>
            <person name="Hammon N."/>
            <person name="Deshpande S."/>
            <person name="Cheng J.F."/>
            <person name="Chertkov O."/>
            <person name="Davenport K."/>
            <person name="Tapia R."/>
            <person name="Han C."/>
            <person name="Goodwin L."/>
            <person name="Pitluck S."/>
            <person name="Liolios K."/>
            <person name="Mavromatis K."/>
            <person name="Ivanova N."/>
            <person name="Mikhailova N."/>
            <person name="Pati A."/>
            <person name="Chen A."/>
            <person name="Palaniappan K."/>
            <person name="Land M."/>
            <person name="Hauser L."/>
            <person name="Chang Y.J."/>
            <person name="Jeffries C.D."/>
            <person name="Detter J.C."/>
            <person name="Brambilla E."/>
            <person name="Kannan K.P."/>
            <person name="Djao O.D."/>
            <person name="Rohde M."/>
            <person name="Pukall R."/>
            <person name="Spring S."/>
            <person name="Goker M."/>
            <person name="Sikorski J."/>
            <person name="Woyke T."/>
            <person name="Bristow J."/>
            <person name="Eisen J.A."/>
            <person name="Markowitz V."/>
            <person name="Hugenholtz P."/>
            <person name="Kyrpides N.C."/>
            <person name="Klenk H.P."/>
        </authorList>
    </citation>
    <scope>NUCLEOTIDE SEQUENCE [LARGE SCALE GENOMIC DNA]</scope>
    <source>
        <strain evidence="6">ATCC 33891 / DSM 2032 / 1pr3</strain>
    </source>
</reference>
<organism evidence="5 6">
    <name type="scientific">Desulfobulbus propionicus (strain ATCC 33891 / DSM 2032 / VKM B-1956 / 1pr3)</name>
    <dbReference type="NCBI Taxonomy" id="577650"/>
    <lineage>
        <taxon>Bacteria</taxon>
        <taxon>Pseudomonadati</taxon>
        <taxon>Thermodesulfobacteriota</taxon>
        <taxon>Desulfobulbia</taxon>
        <taxon>Desulfobulbales</taxon>
        <taxon>Desulfobulbaceae</taxon>
        <taxon>Desulfobulbus</taxon>
    </lineage>
</organism>
<evidence type="ECO:0000256" key="3">
    <source>
        <dbReference type="ARBA" id="ARBA00023295"/>
    </source>
</evidence>
<accession>A0A7U3YP46</accession>
<dbReference type="EMBL" id="CP002364">
    <property type="protein sequence ID" value="ADW18818.1"/>
    <property type="molecule type" value="Genomic_DNA"/>
</dbReference>
<dbReference type="Gene3D" id="3.20.20.80">
    <property type="entry name" value="Glycosidases"/>
    <property type="match status" value="1"/>
</dbReference>
<keyword evidence="2 5" id="KW-0378">Hydrolase</keyword>
<dbReference type="InterPro" id="IPR017853">
    <property type="entry name" value="GH"/>
</dbReference>
<dbReference type="Proteomes" id="UP000006365">
    <property type="component" value="Chromosome"/>
</dbReference>
<dbReference type="InterPro" id="IPR001360">
    <property type="entry name" value="Glyco_hydro_1"/>
</dbReference>
<dbReference type="AlphaFoldDB" id="A0A7U3YP46"/>
<dbReference type="KEGG" id="dpr:Despr_2682"/>
<dbReference type="GO" id="GO:0005975">
    <property type="term" value="P:carbohydrate metabolic process"/>
    <property type="evidence" value="ECO:0007669"/>
    <property type="project" value="InterPro"/>
</dbReference>
<name>A0A7U3YP46_DESPD</name>